<dbReference type="InterPro" id="IPR002493">
    <property type="entry name" value="Herpes_UL25"/>
</dbReference>
<dbReference type="GeneID" id="16747437"/>
<evidence type="ECO:0000313" key="6">
    <source>
        <dbReference type="EMBL" id="AGT99242.1"/>
    </source>
</evidence>
<dbReference type="GO" id="GO:0019028">
    <property type="term" value="C:viral capsid"/>
    <property type="evidence" value="ECO:0007669"/>
    <property type="project" value="UniProtKB-KW"/>
</dbReference>
<evidence type="ECO:0000256" key="3">
    <source>
        <dbReference type="ARBA" id="ARBA00022612"/>
    </source>
</evidence>
<keyword evidence="1" id="KW-0167">Capsid protein</keyword>
<dbReference type="Proteomes" id="UP000243849">
    <property type="component" value="Segment"/>
</dbReference>
<reference evidence="6 7" key="1">
    <citation type="submission" date="2013-05" db="EMBL/GenBank/DDBJ databases">
        <title>Genome organization and molecular characterization of porcine cytomegalovirus.</title>
        <authorList>
            <person name="Gu W."/>
            <person name="Zhou L."/>
            <person name="Ge X."/>
            <person name="Guo X."/>
            <person name="Yang H."/>
        </authorList>
    </citation>
    <scope>NUCLEOTIDE SEQUENCE [LARGE SCALE GENOMIC DNA]</scope>
    <source>
        <strain evidence="6 7">BJ09</strain>
    </source>
</reference>
<keyword evidence="2" id="KW-1048">Host nucleus</keyword>
<accession>U3GTE2</accession>
<dbReference type="EMBL" id="KF017583">
    <property type="protein sequence ID" value="AGT99242.1"/>
    <property type="molecule type" value="Genomic_DNA"/>
</dbReference>
<dbReference type="OrthoDB" id="4434at10239"/>
<name>U3GTE2_9BETA</name>
<evidence type="ECO:0000256" key="1">
    <source>
        <dbReference type="ARBA" id="ARBA00022561"/>
    </source>
</evidence>
<keyword evidence="5" id="KW-0231">Viral genome packaging</keyword>
<keyword evidence="7" id="KW-1185">Reference proteome</keyword>
<dbReference type="Pfam" id="PF01499">
    <property type="entry name" value="Herpes_UL25"/>
    <property type="match status" value="1"/>
</dbReference>
<protein>
    <submittedName>
        <fullName evidence="6">Portal capping protein</fullName>
    </submittedName>
</protein>
<dbReference type="RefSeq" id="YP_008492987.1">
    <property type="nucleotide sequence ID" value="NC_022233.1"/>
</dbReference>
<evidence type="ECO:0000313" key="7">
    <source>
        <dbReference type="Proteomes" id="UP000243849"/>
    </source>
</evidence>
<dbReference type="GO" id="GO:0019072">
    <property type="term" value="P:viral genome packaging"/>
    <property type="evidence" value="ECO:0007669"/>
    <property type="project" value="InterPro"/>
</dbReference>
<proteinExistence type="predicted"/>
<keyword evidence="4" id="KW-0946">Virion</keyword>
<sequence>MRRDKSDAGSANKLGITQIDPHIEYVHDFRGEIIFTFFSDVHAWSYTMGPWYYKIKQYLFYESKWKRRLKIVNVESLSISQELLTALINAAEKVTYYPSYDVMISDLEAAACILISYYSVFACNVDLEDVRDAGDVFPLLSAIFKFLADDIVMEQSVGDDSINFGFDDPEGIRFYTPINRGKHYHKGTFDNNILMRIFLRREVFGHLPRETTHLHSDLIGDRMFGAPVEDRLLYWTKRFWGPKMGHNIPNFVQDQHYLRSGITAIQSMFLLWKVLNSESVFGAKKGKFFLSMIFSNVDASTISEVDFQSRDIRNFEYLVENYVTPVYRSDSETTISKLFPGLVLLMVNESISTGWEPGGKQKNRRVNILHVRSSTQNPIVEYMFSQISSNYTDIMRLEVHDKCLFHFEHGLNELLLLSLPKNRMLSVSSSLFNVRDIYEFLYFLVLGFLPIPIAA</sequence>
<organism evidence="6 7">
    <name type="scientific">Suid betaherpesvirus 2</name>
    <dbReference type="NCBI Taxonomy" id="1608255"/>
    <lineage>
        <taxon>Viruses</taxon>
        <taxon>Duplodnaviria</taxon>
        <taxon>Heunggongvirae</taxon>
        <taxon>Peploviricota</taxon>
        <taxon>Herviviricetes</taxon>
        <taxon>Herpesvirales</taxon>
        <taxon>Orthoherpesviridae</taxon>
        <taxon>Betaherpesvirinae</taxon>
        <taxon>Roseolovirus</taxon>
        <taxon>Roseolovirus suidbeta2</taxon>
    </lineage>
</organism>
<evidence type="ECO:0000256" key="2">
    <source>
        <dbReference type="ARBA" id="ARBA00022562"/>
    </source>
</evidence>
<keyword evidence="3" id="KW-1188">Viral release from host cell</keyword>
<evidence type="ECO:0000256" key="4">
    <source>
        <dbReference type="ARBA" id="ARBA00022844"/>
    </source>
</evidence>
<evidence type="ECO:0000256" key="5">
    <source>
        <dbReference type="ARBA" id="ARBA00023219"/>
    </source>
</evidence>
<gene>
    <name evidence="6" type="primary">U50</name>
</gene>
<dbReference type="KEGG" id="vg:16747437"/>